<protein>
    <submittedName>
        <fullName evidence="1">Ferritin-like domain-containing protein</fullName>
    </submittedName>
</protein>
<dbReference type="OrthoDB" id="954262at2"/>
<evidence type="ECO:0000313" key="2">
    <source>
        <dbReference type="Proteomes" id="UP000198790"/>
    </source>
</evidence>
<dbReference type="AlphaFoldDB" id="A0A1I0Z4K6"/>
<accession>A0A1I0Z4K6</accession>
<dbReference type="Proteomes" id="UP000198790">
    <property type="component" value="Unassembled WGS sequence"/>
</dbReference>
<gene>
    <name evidence="1" type="ORF">SAMN04489723_105196</name>
</gene>
<dbReference type="STRING" id="237018.SAMN04489723_105196"/>
<reference evidence="1 2" key="1">
    <citation type="submission" date="2016-10" db="EMBL/GenBank/DDBJ databases">
        <authorList>
            <person name="de Groot N.N."/>
        </authorList>
    </citation>
    <scope>NUCLEOTIDE SEQUENCE [LARGE SCALE GENOMIC DNA]</scope>
    <source>
        <strain evidence="1 2">DSM 23399</strain>
    </source>
</reference>
<proteinExistence type="predicted"/>
<evidence type="ECO:0000313" key="1">
    <source>
        <dbReference type="EMBL" id="SFB19378.1"/>
    </source>
</evidence>
<dbReference type="RefSeq" id="WP_092896302.1">
    <property type="nucleotide sequence ID" value="NZ_FOKK01000005.1"/>
</dbReference>
<dbReference type="SUPFAM" id="SSF47240">
    <property type="entry name" value="Ferritin-like"/>
    <property type="match status" value="1"/>
</dbReference>
<organism evidence="1 2">
    <name type="scientific">Algoriphagus aquimarinus</name>
    <dbReference type="NCBI Taxonomy" id="237018"/>
    <lineage>
        <taxon>Bacteria</taxon>
        <taxon>Pseudomonadati</taxon>
        <taxon>Bacteroidota</taxon>
        <taxon>Cytophagia</taxon>
        <taxon>Cytophagales</taxon>
        <taxon>Cyclobacteriaceae</taxon>
        <taxon>Algoriphagus</taxon>
    </lineage>
</organism>
<name>A0A1I0Z4K6_9BACT</name>
<dbReference type="Pfam" id="PF13668">
    <property type="entry name" value="Ferritin_2"/>
    <property type="match status" value="1"/>
</dbReference>
<keyword evidence="2" id="KW-1185">Reference proteome</keyword>
<dbReference type="InterPro" id="IPR009078">
    <property type="entry name" value="Ferritin-like_SF"/>
</dbReference>
<sequence>MSKQTLTDESTSVLSQNKGNRRSFLKFTGVSIATTGILLSGCQEVFEALPNQRQSPKGPVMQAVPLGKGDIGILNYAYALEQLEAAFYLQVVANMYAGISDSEMVMMEDIKNHEVAHRDFLKAALGKNAIIDLTFDFSSVDFNDRSSVLATAKTFEDLGVAAYNGAGQLLESADYLLIAGKIVSVEARHAAAIRSIFDNDFTSFAGDDIIDSNGLDRAFSPSMVLEAAAPFITNKIIANQLPTS</sequence>
<dbReference type="EMBL" id="FOKK01000005">
    <property type="protein sequence ID" value="SFB19378.1"/>
    <property type="molecule type" value="Genomic_DNA"/>
</dbReference>